<evidence type="ECO:0000313" key="9">
    <source>
        <dbReference type="Proteomes" id="UP000552883"/>
    </source>
</evidence>
<dbReference type="EMBL" id="JACHBS010000001">
    <property type="protein sequence ID" value="MBB5618733.1"/>
    <property type="molecule type" value="Genomic_DNA"/>
</dbReference>
<dbReference type="PROSITE" id="PS51277">
    <property type="entry name" value="BURP"/>
    <property type="match status" value="1"/>
</dbReference>
<dbReference type="SUPFAM" id="SSF47413">
    <property type="entry name" value="lambda repressor-like DNA-binding domains"/>
    <property type="match status" value="1"/>
</dbReference>
<dbReference type="SUPFAM" id="SSF53822">
    <property type="entry name" value="Periplasmic binding protein-like I"/>
    <property type="match status" value="1"/>
</dbReference>
<comment type="caution">
    <text evidence="8">The sequence shown here is derived from an EMBL/GenBank/DDBJ whole genome shotgun (WGS) entry which is preliminary data.</text>
</comment>
<evidence type="ECO:0000259" key="7">
    <source>
        <dbReference type="PROSITE" id="PS51277"/>
    </source>
</evidence>
<name>A0A840X837_9MICO</name>
<dbReference type="OrthoDB" id="37081at2"/>
<evidence type="ECO:0000256" key="2">
    <source>
        <dbReference type="ARBA" id="ARBA00023015"/>
    </source>
</evidence>
<evidence type="ECO:0000256" key="4">
    <source>
        <dbReference type="ARBA" id="ARBA00023163"/>
    </source>
</evidence>
<feature type="domain" description="BURP" evidence="7">
    <location>
        <begin position="321"/>
        <end position="357"/>
    </location>
</feature>
<dbReference type="InterPro" id="IPR004873">
    <property type="entry name" value="BURP_dom"/>
</dbReference>
<dbReference type="GO" id="GO:0003700">
    <property type="term" value="F:DNA-binding transcription factor activity"/>
    <property type="evidence" value="ECO:0007669"/>
    <property type="project" value="TreeGrafter"/>
</dbReference>
<dbReference type="Pfam" id="PF00356">
    <property type="entry name" value="LacI"/>
    <property type="match status" value="1"/>
</dbReference>
<dbReference type="InterPro" id="IPR010982">
    <property type="entry name" value="Lambda_DNA-bd_dom_sf"/>
</dbReference>
<dbReference type="PANTHER" id="PTHR30146">
    <property type="entry name" value="LACI-RELATED TRANSCRIPTIONAL REPRESSOR"/>
    <property type="match status" value="1"/>
</dbReference>
<evidence type="ECO:0000256" key="3">
    <source>
        <dbReference type="ARBA" id="ARBA00023125"/>
    </source>
</evidence>
<dbReference type="Gene3D" id="1.10.260.40">
    <property type="entry name" value="lambda repressor-like DNA-binding domains"/>
    <property type="match status" value="1"/>
</dbReference>
<sequence>MQKPSAPTIADVAAAAGVSLATASRALAGYGRVAAATIDRVRDAADALGYRPNELARSMRIGSTSTIGLVVIADFTNAFFDRVTKAIVDTARTRGYQVIISNTDEEISVEFAAVQTMLDKQVDGILVVPSLHENSDHLLFEQVNGKPVVLLDRYTNDARLSSVTTDDRLGTRRAVDESIALGHRRLGFLISTVGVDGFTDQEPSAMISTVRERVEGFRAGAKAAGGRVLSEQWRFAQDSAQAAEGAIASMLDGPHPPSVVFCSNNDMLIASLRVIAQRGMRVGHDISIVTVDDSPWASAFSPGIAVVARPVEEVGEAAVRLLLERIADPGHDPATVTLPTEFIPRGSLAPPPPSSEN</sequence>
<dbReference type="PROSITE" id="PS00356">
    <property type="entry name" value="HTH_LACI_1"/>
    <property type="match status" value="1"/>
</dbReference>
<keyword evidence="2" id="KW-0805">Transcription regulation</keyword>
<dbReference type="InterPro" id="IPR000843">
    <property type="entry name" value="HTH_LacI"/>
</dbReference>
<dbReference type="InterPro" id="IPR046335">
    <property type="entry name" value="LacI/GalR-like_sensor"/>
</dbReference>
<evidence type="ECO:0000256" key="5">
    <source>
        <dbReference type="SAM" id="MobiDB-lite"/>
    </source>
</evidence>
<keyword evidence="9" id="KW-1185">Reference proteome</keyword>
<dbReference type="RefSeq" id="WP_153981924.1">
    <property type="nucleotide sequence ID" value="NZ_BAAANZ010000003.1"/>
</dbReference>
<evidence type="ECO:0000313" key="8">
    <source>
        <dbReference type="EMBL" id="MBB5618733.1"/>
    </source>
</evidence>
<dbReference type="Pfam" id="PF13377">
    <property type="entry name" value="Peripla_BP_3"/>
    <property type="match status" value="1"/>
</dbReference>
<evidence type="ECO:0000259" key="6">
    <source>
        <dbReference type="PROSITE" id="PS50932"/>
    </source>
</evidence>
<accession>A0A840X837</accession>
<feature type="region of interest" description="Disordered" evidence="5">
    <location>
        <begin position="330"/>
        <end position="357"/>
    </location>
</feature>
<proteinExistence type="predicted"/>
<dbReference type="CDD" id="cd06267">
    <property type="entry name" value="PBP1_LacI_sugar_binding-like"/>
    <property type="match status" value="1"/>
</dbReference>
<gene>
    <name evidence="8" type="ORF">BJ959_002229</name>
</gene>
<feature type="domain" description="HTH lacI-type" evidence="6">
    <location>
        <begin position="7"/>
        <end position="61"/>
    </location>
</feature>
<dbReference type="AlphaFoldDB" id="A0A840X837"/>
<dbReference type="GO" id="GO:0000976">
    <property type="term" value="F:transcription cis-regulatory region binding"/>
    <property type="evidence" value="ECO:0007669"/>
    <property type="project" value="TreeGrafter"/>
</dbReference>
<evidence type="ECO:0000256" key="1">
    <source>
        <dbReference type="ARBA" id="ARBA00022491"/>
    </source>
</evidence>
<organism evidence="8 9">
    <name type="scientific">Microcella frigidaquae</name>
    <dbReference type="NCBI Taxonomy" id="424758"/>
    <lineage>
        <taxon>Bacteria</taxon>
        <taxon>Bacillati</taxon>
        <taxon>Actinomycetota</taxon>
        <taxon>Actinomycetes</taxon>
        <taxon>Micrococcales</taxon>
        <taxon>Microbacteriaceae</taxon>
        <taxon>Microcella</taxon>
    </lineage>
</organism>
<dbReference type="PANTHER" id="PTHR30146:SF148">
    <property type="entry name" value="HTH-TYPE TRANSCRIPTIONAL REPRESSOR PURR-RELATED"/>
    <property type="match status" value="1"/>
</dbReference>
<dbReference type="CDD" id="cd01392">
    <property type="entry name" value="HTH_LacI"/>
    <property type="match status" value="1"/>
</dbReference>
<dbReference type="Gene3D" id="3.40.50.2300">
    <property type="match status" value="2"/>
</dbReference>
<dbReference type="PROSITE" id="PS50932">
    <property type="entry name" value="HTH_LACI_2"/>
    <property type="match status" value="1"/>
</dbReference>
<dbReference type="InterPro" id="IPR028082">
    <property type="entry name" value="Peripla_BP_I"/>
</dbReference>
<keyword evidence="4" id="KW-0804">Transcription</keyword>
<keyword evidence="1" id="KW-0678">Repressor</keyword>
<keyword evidence="3" id="KW-0238">DNA-binding</keyword>
<protein>
    <submittedName>
        <fullName evidence="8">LacI family transcriptional regulator</fullName>
    </submittedName>
</protein>
<reference evidence="8 9" key="1">
    <citation type="submission" date="2020-08" db="EMBL/GenBank/DDBJ databases">
        <title>Sequencing the genomes of 1000 actinobacteria strains.</title>
        <authorList>
            <person name="Klenk H.-P."/>
        </authorList>
    </citation>
    <scope>NUCLEOTIDE SEQUENCE [LARGE SCALE GENOMIC DNA]</scope>
    <source>
        <strain evidence="8 9">DSM 23889</strain>
    </source>
</reference>
<dbReference type="Proteomes" id="UP000552883">
    <property type="component" value="Unassembled WGS sequence"/>
</dbReference>
<dbReference type="SMART" id="SM00354">
    <property type="entry name" value="HTH_LACI"/>
    <property type="match status" value="1"/>
</dbReference>